<evidence type="ECO:0000313" key="2">
    <source>
        <dbReference type="Proteomes" id="UP000000263"/>
    </source>
</evidence>
<reference evidence="1 2" key="1">
    <citation type="submission" date="2007-08" db="EMBL/GenBank/DDBJ databases">
        <title>Complete sequence of Roseiflexus castenholzii DSM 13941.</title>
        <authorList>
            <consortium name="US DOE Joint Genome Institute"/>
            <person name="Copeland A."/>
            <person name="Lucas S."/>
            <person name="Lapidus A."/>
            <person name="Barry K."/>
            <person name="Glavina del Rio T."/>
            <person name="Dalin E."/>
            <person name="Tice H."/>
            <person name="Pitluck S."/>
            <person name="Thompson L.S."/>
            <person name="Brettin T."/>
            <person name="Bruce D."/>
            <person name="Detter J.C."/>
            <person name="Han C."/>
            <person name="Tapia R."/>
            <person name="Schmutz J."/>
            <person name="Larimer F."/>
            <person name="Land M."/>
            <person name="Hauser L."/>
            <person name="Kyrpides N."/>
            <person name="Mikhailova N."/>
            <person name="Bryant D.A."/>
            <person name="Hanada S."/>
            <person name="Tsukatani Y."/>
            <person name="Richardson P."/>
        </authorList>
    </citation>
    <scope>NUCLEOTIDE SEQUENCE [LARGE SCALE GENOMIC DNA]</scope>
    <source>
        <strain evidence="2">DSM 13941 / HLO8</strain>
    </source>
</reference>
<dbReference type="STRING" id="383372.Rcas_1033"/>
<protein>
    <submittedName>
        <fullName evidence="1">Uncharacterized protein</fullName>
    </submittedName>
</protein>
<dbReference type="OrthoDB" id="5520269at2"/>
<dbReference type="AlphaFoldDB" id="A7NI37"/>
<sequence>MGIFDFLFGRDRHNRQSRPVTGSTTRLSSDEQALERYRYFLRTAPPDAIEQAYTDAFAQLTPEQRAYALRELMNVLPPHERASVPQQDDPQTLARLATRAELREPGTVERLFNRHDAPAPVAHQAMPATGGMGFGGALAGTFLGALIGGVVGSMAAQAILDGFAADEMIGDLGIEEMSTGFEDFGGDLSADVGGDVDMGDGW</sequence>
<name>A7NI37_ROSCS</name>
<dbReference type="HOGENOM" id="CLU_095586_0_0_0"/>
<dbReference type="Proteomes" id="UP000000263">
    <property type="component" value="Chromosome"/>
</dbReference>
<dbReference type="eggNOG" id="ENOG5030I7M">
    <property type="taxonomic scope" value="Bacteria"/>
</dbReference>
<gene>
    <name evidence="1" type="ordered locus">Rcas_1033</name>
</gene>
<organism evidence="1 2">
    <name type="scientific">Roseiflexus castenholzii (strain DSM 13941 / HLO8)</name>
    <dbReference type="NCBI Taxonomy" id="383372"/>
    <lineage>
        <taxon>Bacteria</taxon>
        <taxon>Bacillati</taxon>
        <taxon>Chloroflexota</taxon>
        <taxon>Chloroflexia</taxon>
        <taxon>Chloroflexales</taxon>
        <taxon>Roseiflexineae</taxon>
        <taxon>Roseiflexaceae</taxon>
        <taxon>Roseiflexus</taxon>
    </lineage>
</organism>
<keyword evidence="2" id="KW-1185">Reference proteome</keyword>
<dbReference type="KEGG" id="rca:Rcas_1033"/>
<dbReference type="EMBL" id="CP000804">
    <property type="protein sequence ID" value="ABU57137.1"/>
    <property type="molecule type" value="Genomic_DNA"/>
</dbReference>
<proteinExistence type="predicted"/>
<dbReference type="RefSeq" id="WP_012119567.1">
    <property type="nucleotide sequence ID" value="NC_009767.1"/>
</dbReference>
<evidence type="ECO:0000313" key="1">
    <source>
        <dbReference type="EMBL" id="ABU57137.1"/>
    </source>
</evidence>
<accession>A7NI37</accession>